<accession>A0A067C5D4</accession>
<dbReference type="KEGG" id="spar:SPRG_10432"/>
<sequence>MRATDGMRYRNTRPDSVSKRIPGDGFLRAASLKVKTLSSPFVAAAPTPRRKSSTHTPPLASPRNIRDTISFAEVWAANQVPDASDPNDDDGDNSSTSHEVTNDDAKSATSSWGSHVERHGHAVLQAQRRRTLRLDGHGDELTARLHGRPVSATTYREWQQNDDAGFASSDDDSDIDAADPGVRPWLFL</sequence>
<feature type="region of interest" description="Disordered" evidence="1">
    <location>
        <begin position="80"/>
        <end position="128"/>
    </location>
</feature>
<feature type="compositionally biased region" description="Basic and acidic residues" evidence="1">
    <location>
        <begin position="1"/>
        <end position="22"/>
    </location>
</feature>
<evidence type="ECO:0000256" key="1">
    <source>
        <dbReference type="SAM" id="MobiDB-lite"/>
    </source>
</evidence>
<protein>
    <submittedName>
        <fullName evidence="2">Uncharacterized protein</fullName>
    </submittedName>
</protein>
<dbReference type="AlphaFoldDB" id="A0A067C5D4"/>
<evidence type="ECO:0000313" key="2">
    <source>
        <dbReference type="EMBL" id="KDO24355.1"/>
    </source>
</evidence>
<feature type="region of interest" description="Disordered" evidence="1">
    <location>
        <begin position="1"/>
        <end position="23"/>
    </location>
</feature>
<dbReference type="VEuPathDB" id="FungiDB:SPRG_10432"/>
<name>A0A067C5D4_SAPPC</name>
<evidence type="ECO:0000313" key="3">
    <source>
        <dbReference type="Proteomes" id="UP000030745"/>
    </source>
</evidence>
<dbReference type="GeneID" id="24132543"/>
<dbReference type="EMBL" id="KK583243">
    <property type="protein sequence ID" value="KDO24355.1"/>
    <property type="molecule type" value="Genomic_DNA"/>
</dbReference>
<dbReference type="RefSeq" id="XP_012204950.1">
    <property type="nucleotide sequence ID" value="XM_012349560.1"/>
</dbReference>
<proteinExistence type="predicted"/>
<gene>
    <name evidence="2" type="ORF">SPRG_10432</name>
</gene>
<feature type="region of interest" description="Disordered" evidence="1">
    <location>
        <begin position="146"/>
        <end position="180"/>
    </location>
</feature>
<feature type="region of interest" description="Disordered" evidence="1">
    <location>
        <begin position="37"/>
        <end position="65"/>
    </location>
</feature>
<dbReference type="Proteomes" id="UP000030745">
    <property type="component" value="Unassembled WGS sequence"/>
</dbReference>
<keyword evidence="3" id="KW-1185">Reference proteome</keyword>
<organism evidence="2 3">
    <name type="scientific">Saprolegnia parasitica (strain CBS 223.65)</name>
    <dbReference type="NCBI Taxonomy" id="695850"/>
    <lineage>
        <taxon>Eukaryota</taxon>
        <taxon>Sar</taxon>
        <taxon>Stramenopiles</taxon>
        <taxon>Oomycota</taxon>
        <taxon>Saprolegniomycetes</taxon>
        <taxon>Saprolegniales</taxon>
        <taxon>Saprolegniaceae</taxon>
        <taxon>Saprolegnia</taxon>
    </lineage>
</organism>
<reference evidence="2 3" key="1">
    <citation type="journal article" date="2013" name="PLoS Genet.">
        <title>Distinctive expansion of potential virulence genes in the genome of the oomycete fish pathogen Saprolegnia parasitica.</title>
        <authorList>
            <person name="Jiang R.H."/>
            <person name="de Bruijn I."/>
            <person name="Haas B.J."/>
            <person name="Belmonte R."/>
            <person name="Lobach L."/>
            <person name="Christie J."/>
            <person name="van den Ackerveken G."/>
            <person name="Bottin A."/>
            <person name="Bulone V."/>
            <person name="Diaz-Moreno S.M."/>
            <person name="Dumas B."/>
            <person name="Fan L."/>
            <person name="Gaulin E."/>
            <person name="Govers F."/>
            <person name="Grenville-Briggs L.J."/>
            <person name="Horner N.R."/>
            <person name="Levin J.Z."/>
            <person name="Mammella M."/>
            <person name="Meijer H.J."/>
            <person name="Morris P."/>
            <person name="Nusbaum C."/>
            <person name="Oome S."/>
            <person name="Phillips A.J."/>
            <person name="van Rooyen D."/>
            <person name="Rzeszutek E."/>
            <person name="Saraiva M."/>
            <person name="Secombes C.J."/>
            <person name="Seidl M.F."/>
            <person name="Snel B."/>
            <person name="Stassen J.H."/>
            <person name="Sykes S."/>
            <person name="Tripathy S."/>
            <person name="van den Berg H."/>
            <person name="Vega-Arreguin J.C."/>
            <person name="Wawra S."/>
            <person name="Young S.K."/>
            <person name="Zeng Q."/>
            <person name="Dieguez-Uribeondo J."/>
            <person name="Russ C."/>
            <person name="Tyler B.M."/>
            <person name="van West P."/>
        </authorList>
    </citation>
    <scope>NUCLEOTIDE SEQUENCE [LARGE SCALE GENOMIC DNA]</scope>
    <source>
        <strain evidence="2 3">CBS 223.65</strain>
    </source>
</reference>
<dbReference type="OrthoDB" id="10505420at2759"/>